<accession>A0ABU3ZHU6</accession>
<evidence type="ECO:0008006" key="4">
    <source>
        <dbReference type="Google" id="ProtNLM"/>
    </source>
</evidence>
<feature type="transmembrane region" description="Helical" evidence="1">
    <location>
        <begin position="355"/>
        <end position="376"/>
    </location>
</feature>
<dbReference type="Proteomes" id="UP001186452">
    <property type="component" value="Unassembled WGS sequence"/>
</dbReference>
<keyword evidence="1" id="KW-0812">Transmembrane</keyword>
<organism evidence="2 3">
    <name type="scientific">Photobacterium rosenbergii</name>
    <dbReference type="NCBI Taxonomy" id="294936"/>
    <lineage>
        <taxon>Bacteria</taxon>
        <taxon>Pseudomonadati</taxon>
        <taxon>Pseudomonadota</taxon>
        <taxon>Gammaproteobacteria</taxon>
        <taxon>Vibrionales</taxon>
        <taxon>Vibrionaceae</taxon>
        <taxon>Photobacterium</taxon>
    </lineage>
</organism>
<feature type="transmembrane region" description="Helical" evidence="1">
    <location>
        <begin position="66"/>
        <end position="86"/>
    </location>
</feature>
<feature type="transmembrane region" description="Helical" evidence="1">
    <location>
        <begin position="205"/>
        <end position="228"/>
    </location>
</feature>
<dbReference type="SUPFAM" id="SSF103473">
    <property type="entry name" value="MFS general substrate transporter"/>
    <property type="match status" value="1"/>
</dbReference>
<evidence type="ECO:0000313" key="2">
    <source>
        <dbReference type="EMBL" id="MDV5169709.1"/>
    </source>
</evidence>
<dbReference type="InterPro" id="IPR036259">
    <property type="entry name" value="MFS_trans_sf"/>
</dbReference>
<gene>
    <name evidence="2" type="ORF">R2X38_11975</name>
</gene>
<dbReference type="RefSeq" id="WP_317522468.1">
    <property type="nucleotide sequence ID" value="NZ_JAWJZI010000004.1"/>
</dbReference>
<protein>
    <recommendedName>
        <fullName evidence="4">MFS transporter</fullName>
    </recommendedName>
</protein>
<feature type="transmembrane region" description="Helical" evidence="1">
    <location>
        <begin position="240"/>
        <end position="258"/>
    </location>
</feature>
<feature type="transmembrane region" description="Helical" evidence="1">
    <location>
        <begin position="163"/>
        <end position="181"/>
    </location>
</feature>
<feature type="transmembrane region" description="Helical" evidence="1">
    <location>
        <begin position="287"/>
        <end position="304"/>
    </location>
</feature>
<feature type="transmembrane region" description="Helical" evidence="1">
    <location>
        <begin position="92"/>
        <end position="114"/>
    </location>
</feature>
<keyword evidence="1" id="KW-0472">Membrane</keyword>
<name>A0ABU3ZHU6_9GAMM</name>
<comment type="caution">
    <text evidence="2">The sequence shown here is derived from an EMBL/GenBank/DDBJ whole genome shotgun (WGS) entry which is preliminary data.</text>
</comment>
<feature type="transmembrane region" description="Helical" evidence="1">
    <location>
        <begin position="135"/>
        <end position="157"/>
    </location>
</feature>
<feature type="transmembrane region" description="Helical" evidence="1">
    <location>
        <begin position="37"/>
        <end position="54"/>
    </location>
</feature>
<dbReference type="Gene3D" id="1.20.1250.20">
    <property type="entry name" value="MFS general substrate transporter like domains"/>
    <property type="match status" value="1"/>
</dbReference>
<proteinExistence type="predicted"/>
<keyword evidence="3" id="KW-1185">Reference proteome</keyword>
<sequence length="391" mass="43197">MTSNVIKVYALLAITVLFDMSIQIAMIWKILELTGSTVYMGIIVSIGAFTPYIISNIKRLSGKIYLTRNIFFLRLLLFFITLISIMTNSVEITAVIFLIAIISSCNMICAINMFEIKNSSFVRDELIEASNASRILQTTIQIGAFFGALLGGWLLKQYTLNEFFSYILILSGLISLFNLFIPRHQSVAQKVNNQEIPELSQRESFFVPVLLTVLTGLHIGSFNAFVPIFYQLYRDWGPEVLGLASGLAGVGALGAALLPQNKWVYLTSAFLIVIGDVGLFLLELPYLSILFCLFIGYAVNSVRISSRTDILKSKANEIDVNTAISNSNYYFYIVSGTVPMLIIMSLSFFSLSPLIYGVALVLIGLATSISILILTIKQSVKPAQVLGESCD</sequence>
<evidence type="ECO:0000313" key="3">
    <source>
        <dbReference type="Proteomes" id="UP001186452"/>
    </source>
</evidence>
<feature type="transmembrane region" description="Helical" evidence="1">
    <location>
        <begin position="329"/>
        <end position="349"/>
    </location>
</feature>
<keyword evidence="1" id="KW-1133">Transmembrane helix</keyword>
<reference evidence="2 3" key="1">
    <citation type="submission" date="2023-10" db="EMBL/GenBank/DDBJ databases">
        <title>Marine bacteria isolated from horseshoe crab.</title>
        <authorList>
            <person name="Cheng T.H."/>
        </authorList>
    </citation>
    <scope>NUCLEOTIDE SEQUENCE [LARGE SCALE GENOMIC DNA]</scope>
    <source>
        <strain evidence="2 3">HSC6</strain>
    </source>
</reference>
<evidence type="ECO:0000256" key="1">
    <source>
        <dbReference type="SAM" id="Phobius"/>
    </source>
</evidence>
<feature type="transmembrane region" description="Helical" evidence="1">
    <location>
        <begin position="9"/>
        <end position="31"/>
    </location>
</feature>
<feature type="transmembrane region" description="Helical" evidence="1">
    <location>
        <begin position="263"/>
        <end position="281"/>
    </location>
</feature>
<dbReference type="EMBL" id="JAWJZI010000004">
    <property type="protein sequence ID" value="MDV5169709.1"/>
    <property type="molecule type" value="Genomic_DNA"/>
</dbReference>